<proteinExistence type="inferred from homology"/>
<comment type="similarity">
    <text evidence="1">Belongs to the HpcH/HpaI aldolase family.</text>
</comment>
<dbReference type="InterPro" id="IPR005000">
    <property type="entry name" value="Aldolase/citrate-lyase_domain"/>
</dbReference>
<dbReference type="PANTHER" id="PTHR30502:SF0">
    <property type="entry name" value="PHOSPHOENOLPYRUVATE CARBOXYLASE FAMILY PROTEIN"/>
    <property type="match status" value="1"/>
</dbReference>
<dbReference type="InterPro" id="IPR015813">
    <property type="entry name" value="Pyrv/PenolPyrv_kinase-like_dom"/>
</dbReference>
<dbReference type="EMBL" id="CP025612">
    <property type="protein sequence ID" value="AUN32266.1"/>
    <property type="molecule type" value="Genomic_DNA"/>
</dbReference>
<keyword evidence="3" id="KW-0456">Lyase</keyword>
<dbReference type="InterPro" id="IPR050251">
    <property type="entry name" value="HpcH-HpaI_aldolase"/>
</dbReference>
<dbReference type="KEGG" id="ncb:C0V82_17895"/>
<dbReference type="Pfam" id="PF03328">
    <property type="entry name" value="HpcH_HpaI"/>
    <property type="match status" value="1"/>
</dbReference>
<sequence length="254" mass="26878">MFRPNRLKRLLREKRPARGAWLFMGSPAVTEALAPLGFDALIIDHEHSPGGLETAIHQMRAMAGTGTTVLARLPDNHPAPVRHLLDAGAEGLLAANLESADAADRLVKATRYPPHGIRGAHYTVSRAAGWGAWSWEVAEFGEAETLTIGLIESIRGVDAIPEMAKVPGLDMLFIGPLDLSISAGVPGQYEAPSFKAVLEAAERRILEAGLALGGTTLPGQTADTLFDRGYGFVTLGADVTFLRRGAGLALGQTG</sequence>
<gene>
    <name evidence="4" type="ORF">C0V82_17895</name>
</gene>
<protein>
    <submittedName>
        <fullName evidence="4">4-hydroxy-2-oxovalerate aldolase</fullName>
    </submittedName>
</protein>
<dbReference type="AlphaFoldDB" id="A0A2K9NI54"/>
<dbReference type="RefSeq" id="WP_102113808.1">
    <property type="nucleotide sequence ID" value="NZ_BMGN01000006.1"/>
</dbReference>
<evidence type="ECO:0000313" key="4">
    <source>
        <dbReference type="EMBL" id="AUN32266.1"/>
    </source>
</evidence>
<dbReference type="Proteomes" id="UP000234752">
    <property type="component" value="Chromosome eg_2"/>
</dbReference>
<accession>A0A2K9NI54</accession>
<organism evidence="4 5">
    <name type="scientific">Niveispirillum cyanobacteriorum</name>
    <dbReference type="NCBI Taxonomy" id="1612173"/>
    <lineage>
        <taxon>Bacteria</taxon>
        <taxon>Pseudomonadati</taxon>
        <taxon>Pseudomonadota</taxon>
        <taxon>Alphaproteobacteria</taxon>
        <taxon>Rhodospirillales</taxon>
        <taxon>Azospirillaceae</taxon>
        <taxon>Niveispirillum</taxon>
    </lineage>
</organism>
<dbReference type="GO" id="GO:0016832">
    <property type="term" value="F:aldehyde-lyase activity"/>
    <property type="evidence" value="ECO:0007669"/>
    <property type="project" value="TreeGrafter"/>
</dbReference>
<dbReference type="SUPFAM" id="SSF51621">
    <property type="entry name" value="Phosphoenolpyruvate/pyruvate domain"/>
    <property type="match status" value="1"/>
</dbReference>
<evidence type="ECO:0000256" key="2">
    <source>
        <dbReference type="ARBA" id="ARBA00022723"/>
    </source>
</evidence>
<dbReference type="PANTHER" id="PTHR30502">
    <property type="entry name" value="2-KETO-3-DEOXY-L-RHAMNONATE ALDOLASE"/>
    <property type="match status" value="1"/>
</dbReference>
<evidence type="ECO:0000313" key="5">
    <source>
        <dbReference type="Proteomes" id="UP000234752"/>
    </source>
</evidence>
<dbReference type="InterPro" id="IPR040442">
    <property type="entry name" value="Pyrv_kinase-like_dom_sf"/>
</dbReference>
<dbReference type="OrthoDB" id="9802624at2"/>
<name>A0A2K9NI54_9PROT</name>
<evidence type="ECO:0000256" key="3">
    <source>
        <dbReference type="ARBA" id="ARBA00023239"/>
    </source>
</evidence>
<reference evidence="4 5" key="1">
    <citation type="submission" date="2017-12" db="EMBL/GenBank/DDBJ databases">
        <title>Genomes of bacteria within cyanobacterial aggregates.</title>
        <authorList>
            <person name="Cai H."/>
        </authorList>
    </citation>
    <scope>NUCLEOTIDE SEQUENCE [LARGE SCALE GENOMIC DNA]</scope>
    <source>
        <strain evidence="4 5">TH16</strain>
    </source>
</reference>
<dbReference type="GO" id="GO:0005737">
    <property type="term" value="C:cytoplasm"/>
    <property type="evidence" value="ECO:0007669"/>
    <property type="project" value="TreeGrafter"/>
</dbReference>
<dbReference type="Gene3D" id="3.20.20.60">
    <property type="entry name" value="Phosphoenolpyruvate-binding domains"/>
    <property type="match status" value="1"/>
</dbReference>
<dbReference type="GO" id="GO:0046872">
    <property type="term" value="F:metal ion binding"/>
    <property type="evidence" value="ECO:0007669"/>
    <property type="project" value="UniProtKB-KW"/>
</dbReference>
<keyword evidence="2" id="KW-0479">Metal-binding</keyword>
<keyword evidence="5" id="KW-1185">Reference proteome</keyword>
<evidence type="ECO:0000256" key="1">
    <source>
        <dbReference type="ARBA" id="ARBA00005568"/>
    </source>
</evidence>